<accession>A0A653CH23</accession>
<reference evidence="2 3" key="1">
    <citation type="submission" date="2019-01" db="EMBL/GenBank/DDBJ databases">
        <authorList>
            <person name="Sayadi A."/>
        </authorList>
    </citation>
    <scope>NUCLEOTIDE SEQUENCE [LARGE SCALE GENOMIC DNA]</scope>
</reference>
<protein>
    <submittedName>
        <fullName evidence="2">Uncharacterized protein</fullName>
    </submittedName>
</protein>
<dbReference type="Proteomes" id="UP000410492">
    <property type="component" value="Unassembled WGS sequence"/>
</dbReference>
<organism evidence="2 3">
    <name type="scientific">Callosobruchus maculatus</name>
    <name type="common">Southern cowpea weevil</name>
    <name type="synonym">Pulse bruchid</name>
    <dbReference type="NCBI Taxonomy" id="64391"/>
    <lineage>
        <taxon>Eukaryota</taxon>
        <taxon>Metazoa</taxon>
        <taxon>Ecdysozoa</taxon>
        <taxon>Arthropoda</taxon>
        <taxon>Hexapoda</taxon>
        <taxon>Insecta</taxon>
        <taxon>Pterygota</taxon>
        <taxon>Neoptera</taxon>
        <taxon>Endopterygota</taxon>
        <taxon>Coleoptera</taxon>
        <taxon>Polyphaga</taxon>
        <taxon>Cucujiformia</taxon>
        <taxon>Chrysomeloidea</taxon>
        <taxon>Chrysomelidae</taxon>
        <taxon>Bruchinae</taxon>
        <taxon>Bruchini</taxon>
        <taxon>Callosobruchus</taxon>
    </lineage>
</organism>
<evidence type="ECO:0000256" key="1">
    <source>
        <dbReference type="SAM" id="Coils"/>
    </source>
</evidence>
<dbReference type="EMBL" id="CAACVG010007818">
    <property type="protein sequence ID" value="VEN47208.1"/>
    <property type="molecule type" value="Genomic_DNA"/>
</dbReference>
<name>A0A653CH23_CALMS</name>
<evidence type="ECO:0000313" key="3">
    <source>
        <dbReference type="Proteomes" id="UP000410492"/>
    </source>
</evidence>
<evidence type="ECO:0000313" key="2">
    <source>
        <dbReference type="EMBL" id="VEN47208.1"/>
    </source>
</evidence>
<feature type="coiled-coil region" evidence="1">
    <location>
        <begin position="42"/>
        <end position="69"/>
    </location>
</feature>
<gene>
    <name evidence="2" type="ORF">CALMAC_LOCUS9047</name>
</gene>
<dbReference type="AlphaFoldDB" id="A0A653CH23"/>
<sequence length="70" mass="8255">MRPSARKTVGNYRSFPNLRRTGAVASCNSVLCSVLTWHRNILIMAKEDYEREQERLMKLRAELEEEELEE</sequence>
<keyword evidence="3" id="KW-1185">Reference proteome</keyword>
<proteinExistence type="predicted"/>
<keyword evidence="1" id="KW-0175">Coiled coil</keyword>